<dbReference type="InterPro" id="IPR043165">
    <property type="entry name" value="TruD_insert_sf"/>
</dbReference>
<comment type="catalytic activity">
    <reaction evidence="4">
        <text>uridine(13) in tRNA = pseudouridine(13) in tRNA</text>
        <dbReference type="Rhea" id="RHEA:42540"/>
        <dbReference type="Rhea" id="RHEA-COMP:10105"/>
        <dbReference type="Rhea" id="RHEA-COMP:10106"/>
        <dbReference type="ChEBI" id="CHEBI:65314"/>
        <dbReference type="ChEBI" id="CHEBI:65315"/>
        <dbReference type="EC" id="5.4.99.27"/>
    </reaction>
</comment>
<feature type="compositionally biased region" description="Basic and acidic residues" evidence="5">
    <location>
        <begin position="359"/>
        <end position="379"/>
    </location>
</feature>
<name>R4YPG9_OLEAN</name>
<dbReference type="InterPro" id="IPR020119">
    <property type="entry name" value="PsdUridine_synth_TruD_CS"/>
</dbReference>
<evidence type="ECO:0000256" key="2">
    <source>
        <dbReference type="ARBA" id="ARBA00022694"/>
    </source>
</evidence>
<dbReference type="PATRIC" id="fig|698738.3.peg.2942"/>
<comment type="function">
    <text evidence="4">Responsible for synthesis of pseudouridine from uracil-13 in transfer RNAs.</text>
</comment>
<dbReference type="InterPro" id="IPR020103">
    <property type="entry name" value="PsdUridine_synth_cat_dom_sf"/>
</dbReference>
<dbReference type="HOGENOM" id="CLU_005281_4_0_6"/>
<dbReference type="PROSITE" id="PS01268">
    <property type="entry name" value="UPF0024"/>
    <property type="match status" value="1"/>
</dbReference>
<dbReference type="InterPro" id="IPR050170">
    <property type="entry name" value="TruD_pseudoU_synthase"/>
</dbReference>
<evidence type="ECO:0000256" key="1">
    <source>
        <dbReference type="ARBA" id="ARBA00007953"/>
    </source>
</evidence>
<evidence type="ECO:0000313" key="7">
    <source>
        <dbReference type="EMBL" id="CCK77011.1"/>
    </source>
</evidence>
<evidence type="ECO:0000256" key="3">
    <source>
        <dbReference type="ARBA" id="ARBA00023235"/>
    </source>
</evidence>
<dbReference type="AlphaFoldDB" id="R4YPG9"/>
<evidence type="ECO:0000256" key="5">
    <source>
        <dbReference type="SAM" id="MobiDB-lite"/>
    </source>
</evidence>
<accession>R4YPG9</accession>
<dbReference type="InterPro" id="IPR011760">
    <property type="entry name" value="PsdUridine_synth_TruD_insert"/>
</dbReference>
<dbReference type="GO" id="GO:0003723">
    <property type="term" value="F:RNA binding"/>
    <property type="evidence" value="ECO:0007669"/>
    <property type="project" value="InterPro"/>
</dbReference>
<dbReference type="EMBL" id="FO203512">
    <property type="protein sequence ID" value="CCK77011.1"/>
    <property type="molecule type" value="Genomic_DNA"/>
</dbReference>
<reference evidence="7 8" key="1">
    <citation type="journal article" date="2013" name="Nat. Commun.">
        <title>Genome sequence and functional genomic analysis of the oil-degrading bacterium Oleispira antarctica.</title>
        <authorList>
            <person name="Kube M."/>
            <person name="Chernikova T.N."/>
            <person name="Al-Ramahi Y."/>
            <person name="Beloqui A."/>
            <person name="Lopez-Cortez N."/>
            <person name="Guazzaroni M.E."/>
            <person name="Heipieper H.J."/>
            <person name="Klages S."/>
            <person name="Kotsyurbenko O.R."/>
            <person name="Langer I."/>
            <person name="Nechitaylo T.Y."/>
            <person name="Lunsdorf H."/>
            <person name="Fernandez M."/>
            <person name="Juarez S."/>
            <person name="Ciordia S."/>
            <person name="Singer A."/>
            <person name="Kagan O."/>
            <person name="Egorova O."/>
            <person name="Petit P.A."/>
            <person name="Stogios P."/>
            <person name="Kim Y."/>
            <person name="Tchigvintsev A."/>
            <person name="Flick R."/>
            <person name="Denaro R."/>
            <person name="Genovese M."/>
            <person name="Albar J.P."/>
            <person name="Reva O.N."/>
            <person name="Martinez-Gomariz M."/>
            <person name="Tran H."/>
            <person name="Ferrer M."/>
            <person name="Savchenko A."/>
            <person name="Yakunin A.F."/>
            <person name="Yakimov M.M."/>
            <person name="Golyshina O.V."/>
            <person name="Reinhardt R."/>
            <person name="Golyshin P.N."/>
        </authorList>
    </citation>
    <scope>NUCLEOTIDE SEQUENCE [LARGE SCALE GENOMIC DNA]</scope>
</reference>
<feature type="active site" description="Nucleophile" evidence="4">
    <location>
        <position position="79"/>
    </location>
</feature>
<keyword evidence="3 4" id="KW-0413">Isomerase</keyword>
<dbReference type="STRING" id="698738.OLEAN_C28350"/>
<dbReference type="Gene3D" id="3.30.2350.20">
    <property type="entry name" value="TruD, catalytic domain"/>
    <property type="match status" value="1"/>
</dbReference>
<evidence type="ECO:0000313" key="8">
    <source>
        <dbReference type="Proteomes" id="UP000032749"/>
    </source>
</evidence>
<keyword evidence="8" id="KW-1185">Reference proteome</keyword>
<feature type="domain" description="TRUD" evidence="6">
    <location>
        <begin position="170"/>
        <end position="301"/>
    </location>
</feature>
<dbReference type="HAMAP" id="MF_01082">
    <property type="entry name" value="TruD"/>
    <property type="match status" value="1"/>
</dbReference>
<comment type="similarity">
    <text evidence="1 4">Belongs to the pseudouridine synthase TruD family.</text>
</comment>
<keyword evidence="2 4" id="KW-0819">tRNA processing</keyword>
<proteinExistence type="inferred from homology"/>
<dbReference type="Gene3D" id="3.30.2340.10">
    <property type="entry name" value="TruD, insertion domain"/>
    <property type="match status" value="1"/>
</dbReference>
<dbReference type="EC" id="5.4.99.27" evidence="4"/>
<dbReference type="InterPro" id="IPR001656">
    <property type="entry name" value="PsdUridine_synth_TruD"/>
</dbReference>
<sequence>MWNFDWPKAYPETNAHGILKLTPEDFQVDEIPLMSPKGEGEHIYLHIKKREVNTHWVARLLSEEFGVKEHDVSYAGQKDRYAVTTQWFSIYAPKIERVLEARPFPEEDIEILVQTRHTKKLRRGDLIGNRFNIVLRNIKSSETSDSLPATDAASLQKTIEHNLQQIKLNGVPNYFGLQRFGRGGGNMDQALAMLTGQRREKNRQKKGIYLSAARSYIFNQVLAARIEQGLWGQAMAGDIDVSANETQDANKATAPMWGRGRLNSHTETLALEQAISEPLQDLCNGMEHAGLNQERREIVSSIENMQWQWLENSDSSADLNISFALASGHYATSVLQEFMQVEEPERYEETPFVYNQSKPEGELESEKQIKETHNQEESK</sequence>
<dbReference type="CDD" id="cd02575">
    <property type="entry name" value="PseudoU_synth_EcTruD"/>
    <property type="match status" value="1"/>
</dbReference>
<dbReference type="SUPFAM" id="SSF55120">
    <property type="entry name" value="Pseudouridine synthase"/>
    <property type="match status" value="1"/>
</dbReference>
<dbReference type="Pfam" id="PF01142">
    <property type="entry name" value="TruD"/>
    <property type="match status" value="2"/>
</dbReference>
<protein>
    <recommendedName>
        <fullName evidence="4">tRNA pseudouridine synthase D</fullName>
        <ecNumber evidence="4">5.4.99.27</ecNumber>
    </recommendedName>
    <alternativeName>
        <fullName evidence="4">tRNA pseudouridine(13) synthase</fullName>
    </alternativeName>
    <alternativeName>
        <fullName evidence="4">tRNA pseudouridylate synthase D</fullName>
    </alternativeName>
    <alternativeName>
        <fullName evidence="4">tRNA-uridine isomerase D</fullName>
    </alternativeName>
</protein>
<dbReference type="GO" id="GO:0005829">
    <property type="term" value="C:cytosol"/>
    <property type="evidence" value="ECO:0007669"/>
    <property type="project" value="TreeGrafter"/>
</dbReference>
<dbReference type="Proteomes" id="UP000032749">
    <property type="component" value="Chromosome"/>
</dbReference>
<dbReference type="KEGG" id="oai:OLEAN_C28350"/>
<dbReference type="InterPro" id="IPR042214">
    <property type="entry name" value="TruD_catalytic"/>
</dbReference>
<feature type="region of interest" description="Disordered" evidence="5">
    <location>
        <begin position="351"/>
        <end position="379"/>
    </location>
</feature>
<evidence type="ECO:0000256" key="4">
    <source>
        <dbReference type="HAMAP-Rule" id="MF_01082"/>
    </source>
</evidence>
<gene>
    <name evidence="4 7" type="primary">truD</name>
    <name evidence="7" type="ORF">OLEAN_C28350</name>
</gene>
<dbReference type="OrthoDB" id="1550679at2"/>
<dbReference type="GO" id="GO:0031119">
    <property type="term" value="P:tRNA pseudouridine synthesis"/>
    <property type="evidence" value="ECO:0007669"/>
    <property type="project" value="UniProtKB-UniRule"/>
</dbReference>
<dbReference type="PANTHER" id="PTHR47811:SF1">
    <property type="entry name" value="TRNA PSEUDOURIDINE SYNTHASE D"/>
    <property type="match status" value="1"/>
</dbReference>
<evidence type="ECO:0000259" key="6">
    <source>
        <dbReference type="PROSITE" id="PS50984"/>
    </source>
</evidence>
<dbReference type="GO" id="GO:0160150">
    <property type="term" value="F:tRNA pseudouridine(13) synthase activity"/>
    <property type="evidence" value="ECO:0007669"/>
    <property type="project" value="UniProtKB-EC"/>
</dbReference>
<dbReference type="PROSITE" id="PS50984">
    <property type="entry name" value="TRUD"/>
    <property type="match status" value="1"/>
</dbReference>
<organism evidence="7 8">
    <name type="scientific">Oleispira antarctica RB-8</name>
    <dbReference type="NCBI Taxonomy" id="698738"/>
    <lineage>
        <taxon>Bacteria</taxon>
        <taxon>Pseudomonadati</taxon>
        <taxon>Pseudomonadota</taxon>
        <taxon>Gammaproteobacteria</taxon>
        <taxon>Oceanospirillales</taxon>
        <taxon>Oceanospirillaceae</taxon>
        <taxon>Oleispira</taxon>
    </lineage>
</organism>
<dbReference type="PANTHER" id="PTHR47811">
    <property type="entry name" value="TRNA PSEUDOURIDINE SYNTHASE D"/>
    <property type="match status" value="1"/>
</dbReference>